<keyword evidence="2" id="KW-1185">Reference proteome</keyword>
<dbReference type="RefSeq" id="XP_005716979.1">
    <property type="nucleotide sequence ID" value="XM_005716922.1"/>
</dbReference>
<dbReference type="Proteomes" id="UP000012073">
    <property type="component" value="Unassembled WGS sequence"/>
</dbReference>
<reference evidence="2" key="1">
    <citation type="journal article" date="2013" name="Proc. Natl. Acad. Sci. U.S.A.">
        <title>Genome structure and metabolic features in the red seaweed Chondrus crispus shed light on evolution of the Archaeplastida.</title>
        <authorList>
            <person name="Collen J."/>
            <person name="Porcel B."/>
            <person name="Carre W."/>
            <person name="Ball S.G."/>
            <person name="Chaparro C."/>
            <person name="Tonon T."/>
            <person name="Barbeyron T."/>
            <person name="Michel G."/>
            <person name="Noel B."/>
            <person name="Valentin K."/>
            <person name="Elias M."/>
            <person name="Artiguenave F."/>
            <person name="Arun A."/>
            <person name="Aury J.M."/>
            <person name="Barbosa-Neto J.F."/>
            <person name="Bothwell J.H."/>
            <person name="Bouget F.Y."/>
            <person name="Brillet L."/>
            <person name="Cabello-Hurtado F."/>
            <person name="Capella-Gutierrez S."/>
            <person name="Charrier B."/>
            <person name="Cladiere L."/>
            <person name="Cock J.M."/>
            <person name="Coelho S.M."/>
            <person name="Colleoni C."/>
            <person name="Czjzek M."/>
            <person name="Da Silva C."/>
            <person name="Delage L."/>
            <person name="Denoeud F."/>
            <person name="Deschamps P."/>
            <person name="Dittami S.M."/>
            <person name="Gabaldon T."/>
            <person name="Gachon C.M."/>
            <person name="Groisillier A."/>
            <person name="Herve C."/>
            <person name="Jabbari K."/>
            <person name="Katinka M."/>
            <person name="Kloareg B."/>
            <person name="Kowalczyk N."/>
            <person name="Labadie K."/>
            <person name="Leblanc C."/>
            <person name="Lopez P.J."/>
            <person name="McLachlan D.H."/>
            <person name="Meslet-Cladiere L."/>
            <person name="Moustafa A."/>
            <person name="Nehr Z."/>
            <person name="Nyvall Collen P."/>
            <person name="Panaud O."/>
            <person name="Partensky F."/>
            <person name="Poulain J."/>
            <person name="Rensing S.A."/>
            <person name="Rousvoal S."/>
            <person name="Samson G."/>
            <person name="Symeonidi A."/>
            <person name="Weissenbach J."/>
            <person name="Zambounis A."/>
            <person name="Wincker P."/>
            <person name="Boyen C."/>
        </authorList>
    </citation>
    <scope>NUCLEOTIDE SEQUENCE [LARGE SCALE GENOMIC DNA]</scope>
    <source>
        <strain evidence="2">cv. Stackhouse</strain>
    </source>
</reference>
<name>R7QIB4_CHOCR</name>
<gene>
    <name evidence="1" type="ORF">CHC_T00005120001</name>
</gene>
<dbReference type="EMBL" id="HG001818">
    <property type="protein sequence ID" value="CDF37160.1"/>
    <property type="molecule type" value="Genomic_DNA"/>
</dbReference>
<dbReference type="KEGG" id="ccp:CHC_T00005120001"/>
<proteinExistence type="predicted"/>
<protein>
    <submittedName>
        <fullName evidence="1">Uncharacterized protein</fullName>
    </submittedName>
</protein>
<dbReference type="Gramene" id="CDF37160">
    <property type="protein sequence ID" value="CDF37160"/>
    <property type="gene ID" value="CHC_T00005120001"/>
</dbReference>
<dbReference type="GeneID" id="17324683"/>
<dbReference type="AlphaFoldDB" id="R7QIB4"/>
<organism evidence="1 2">
    <name type="scientific">Chondrus crispus</name>
    <name type="common">Carrageen Irish moss</name>
    <name type="synonym">Polymorpha crispa</name>
    <dbReference type="NCBI Taxonomy" id="2769"/>
    <lineage>
        <taxon>Eukaryota</taxon>
        <taxon>Rhodophyta</taxon>
        <taxon>Florideophyceae</taxon>
        <taxon>Rhodymeniophycidae</taxon>
        <taxon>Gigartinales</taxon>
        <taxon>Gigartinaceae</taxon>
        <taxon>Chondrus</taxon>
    </lineage>
</organism>
<sequence length="167" mass="18109">MKTSEESVQKPKQQRFTADGINRVTRDLALFLGHSKALQEDDDGPVCDSLSFPTLSLQEWSLAFSGLDTCFLVSANRLAKLLLAINQPSLARLVLQSIFPFLLAGDPGPTESEHLMSLLSFSASIAQLEKLPTAQVRALLDVYRGTSGGVLSALAQLIIVTHSKRPC</sequence>
<accession>R7QIB4</accession>
<evidence type="ECO:0000313" key="1">
    <source>
        <dbReference type="EMBL" id="CDF37160.1"/>
    </source>
</evidence>
<evidence type="ECO:0000313" key="2">
    <source>
        <dbReference type="Proteomes" id="UP000012073"/>
    </source>
</evidence>